<keyword evidence="2" id="KW-0812">Transmembrane</keyword>
<organism evidence="3 4">
    <name type="scientific">Cucurbita maxima</name>
    <name type="common">Pumpkin</name>
    <name type="synonym">Winter squash</name>
    <dbReference type="NCBI Taxonomy" id="3661"/>
    <lineage>
        <taxon>Eukaryota</taxon>
        <taxon>Viridiplantae</taxon>
        <taxon>Streptophyta</taxon>
        <taxon>Embryophyta</taxon>
        <taxon>Tracheophyta</taxon>
        <taxon>Spermatophyta</taxon>
        <taxon>Magnoliopsida</taxon>
        <taxon>eudicotyledons</taxon>
        <taxon>Gunneridae</taxon>
        <taxon>Pentapetalae</taxon>
        <taxon>rosids</taxon>
        <taxon>fabids</taxon>
        <taxon>Cucurbitales</taxon>
        <taxon>Cucurbitaceae</taxon>
        <taxon>Cucurbiteae</taxon>
        <taxon>Cucurbita</taxon>
    </lineage>
</organism>
<dbReference type="KEGG" id="cmax:111478159"/>
<gene>
    <name evidence="4 5" type="primary">LOC111478159</name>
</gene>
<feature type="compositionally biased region" description="Low complexity" evidence="1">
    <location>
        <begin position="1861"/>
        <end position="1875"/>
    </location>
</feature>
<feature type="region of interest" description="Disordered" evidence="1">
    <location>
        <begin position="766"/>
        <end position="802"/>
    </location>
</feature>
<feature type="compositionally biased region" description="Polar residues" evidence="1">
    <location>
        <begin position="1784"/>
        <end position="1794"/>
    </location>
</feature>
<proteinExistence type="predicted"/>
<dbReference type="Proteomes" id="UP000504608">
    <property type="component" value="Unplaced"/>
</dbReference>
<feature type="region of interest" description="Disordered" evidence="1">
    <location>
        <begin position="348"/>
        <end position="377"/>
    </location>
</feature>
<evidence type="ECO:0000313" key="5">
    <source>
        <dbReference type="RefSeq" id="XP_022978063.1"/>
    </source>
</evidence>
<protein>
    <submittedName>
        <fullName evidence="4 5">Uncharacterized protein LOC111478159 isoform X1</fullName>
    </submittedName>
</protein>
<feature type="region of interest" description="Disordered" evidence="1">
    <location>
        <begin position="1241"/>
        <end position="1263"/>
    </location>
</feature>
<keyword evidence="3" id="KW-1185">Reference proteome</keyword>
<evidence type="ECO:0000313" key="3">
    <source>
        <dbReference type="Proteomes" id="UP000504608"/>
    </source>
</evidence>
<dbReference type="PANTHER" id="PTHR33870:SF4">
    <property type="entry name" value="CARDIOMYOPATHY-ASSOCIATED PROTEIN"/>
    <property type="match status" value="1"/>
</dbReference>
<dbReference type="PANTHER" id="PTHR33870">
    <property type="entry name" value="CARDIOMYOPATHY-ASSOCIATED PROTEIN"/>
    <property type="match status" value="1"/>
</dbReference>
<dbReference type="GeneID" id="111478159"/>
<evidence type="ECO:0000256" key="2">
    <source>
        <dbReference type="SAM" id="Phobius"/>
    </source>
</evidence>
<feature type="compositionally biased region" description="Low complexity" evidence="1">
    <location>
        <begin position="967"/>
        <end position="978"/>
    </location>
</feature>
<name>A0A6J1IK43_CUCMA</name>
<feature type="compositionally biased region" description="Polar residues" evidence="1">
    <location>
        <begin position="395"/>
        <end position="404"/>
    </location>
</feature>
<feature type="compositionally biased region" description="Basic residues" evidence="1">
    <location>
        <begin position="1850"/>
        <end position="1860"/>
    </location>
</feature>
<dbReference type="OrthoDB" id="1908091at2759"/>
<feature type="compositionally biased region" description="Acidic residues" evidence="1">
    <location>
        <begin position="423"/>
        <end position="457"/>
    </location>
</feature>
<dbReference type="RefSeq" id="XP_022978063.1">
    <property type="nucleotide sequence ID" value="XM_023122295.1"/>
</dbReference>
<feature type="region of interest" description="Disordered" evidence="1">
    <location>
        <begin position="392"/>
        <end position="465"/>
    </location>
</feature>
<feature type="compositionally biased region" description="Polar residues" evidence="1">
    <location>
        <begin position="1817"/>
        <end position="1828"/>
    </location>
</feature>
<feature type="region of interest" description="Disordered" evidence="1">
    <location>
        <begin position="1016"/>
        <end position="1036"/>
    </location>
</feature>
<feature type="region of interest" description="Disordered" evidence="1">
    <location>
        <begin position="1"/>
        <end position="22"/>
    </location>
</feature>
<keyword evidence="2" id="KW-0472">Membrane</keyword>
<feature type="region of interest" description="Disordered" evidence="1">
    <location>
        <begin position="961"/>
        <end position="991"/>
    </location>
</feature>
<feature type="compositionally biased region" description="Polar residues" evidence="1">
    <location>
        <begin position="642"/>
        <end position="662"/>
    </location>
</feature>
<reference evidence="4 5" key="1">
    <citation type="submission" date="2025-04" db="UniProtKB">
        <authorList>
            <consortium name="RefSeq"/>
        </authorList>
    </citation>
    <scope>IDENTIFICATION</scope>
    <source>
        <tissue evidence="4 5">Young leaves</tissue>
    </source>
</reference>
<evidence type="ECO:0000313" key="4">
    <source>
        <dbReference type="RefSeq" id="XP_022978062.1"/>
    </source>
</evidence>
<feature type="transmembrane region" description="Helical" evidence="2">
    <location>
        <begin position="101"/>
        <end position="126"/>
    </location>
</feature>
<sequence length="1875" mass="206268">MSARKSRGDATEKDLSPDERQAKMNELERLMGPIVDKLPVDDAYKLESSFGWKNPVDISQRRMEMSGKGGRYMGSAMKIVFDLKKFAVISMRTCYRSVRNYPYLFALLCVLILLYRSCPFLFSLLVSASPVLICTAALLGTLLSFGQPNIPEIETEEKVSRDVAFFGSEILDNATVVAKEDDSFTVERFEAKEDDSFTVERFVAKEDNSFTGERFEGNQVGNSYVERGSEEERKTSMLDEHAGFVGLVPVINEHNREIQFEKGSVEEFEKGELEKAATEREFSSSELEERREIYEKDLDVKSLTTDGENVVENQLLAAESTGNEVFEVEDHNISIELAHKGDQLSLSLSDKDDHVENDYNSLRSESDRAESSSPDASMTDIIPLLDELHPLLDSETPQPAQGSNEESDADSELYHKSDGECVMSDDEAENQGEECGVVEDDEDDEDDDDEGMQEEKEDESKSAIKWTEDDQKNLMDLGSLELERNQRLENLIARRRARNNLRMLAGMNLLDLDGFDLPGNVPPISTTRRNPFDLPYDSYNNMGLPPIPGSAPSILLPRRNPFDLPYDPNEEKPDLKSDDFEHEFLPPQQKDMFRRHESFSVGPSNFSIPKLEQQNIRWKPYFMPEKVAAEETNYSPLERQLSEASESKLSCVSDTESMSSIADQDDKKPDESHSFLETTAVSFLDPIASVIEHGNGPWEDIGSENYVQENRHVHHEVIEITLGSTESHFESQSGSSEIGAADIPVEINASEIHSKNVLVETDISSHSSLSSLSEVNETSIEVKTDEAKPNSPQPEESSIDTTSITMSTAFEKDADFKIVSEVLDDNQHNEPVYDSSPSAEGKESEVQSEIEQDITSSLEDTHDDSSELHIVDKNEQESREVPEVIVHEITKVESPKHGTNYDAQNLTVAHELLVEHVPIDSGPSFSDIASIEKGIVNDVVEDKDQLTSHEENIIEDIHKIEDENLNSSPSSDQISSRSRPTFTEPEEQLSSAINHVSAEIESSSNENHVEFHETLNDKENSELEQTKICRSSSSGSSSVEEVILQTDVICHSDQPTTSTSNHGSEIPAQDINDLVETTDSLATLSDHLITANATIPGPQEQKNPPVVEEEAVLISVSSTFPSGLEQVEERSMNEDEFVRSEQDIVELSSVKSHTESESLQDLGIKIASSGSSTPNMAPEVISSVTELEQSWSDKSMVEPILGNREDVEEQGVLSIDSAAEVISENVTPKVHQDISTALSSVEADSSTCSPVRSPNTGRNPKDDIVDLVVSEDREEVSKHLDYLAETHGSRFSEKMIREEVNEITDIDEGLLVELDEVGDFSGKKVGEPILEEKVLPEEAQAERFELGSNSNPTEAKSDIPMLEAKSLYDINLAFRQLHEGVDVEDVILPSAIESESQINELNPEASSDLEVVEARSLGDIHDALTQVSKNNMDESSSSTKNLEAKSDIPMLEAKSLDDINLAFRQLHEGVGVENVILPSAIESQINELNPEASSDLEVVEARSLGDIHDALTQVSKNNMDESSSSTKNLEAKSDIPMLEAKSLDDINLAFRQLHEGVSVEDVILPSAIESQINELNPEASSDLEVVEVSSLGDIHDALTQVSKNSIGESSSSSNNLETKSDIPMLEAKLLDDTNLAFRQLHEGVDVEDVILPSAVKSQVTEEAIPEKSSDLEVVEARSLGDIHVASMQLSENNIGESGSSSNPTETKSDIPILEARSLDDINLASRQLHEAVDVEDVILPSTVENQVKEEAKAETSSDLEVVEAKSLGDIHATLMEASEKNLNELPTSSVSNDPSEGGLVSNDPSEGGLEPYGADSNIETVPSNTTNVDKPADIVDEKSVDSNVSASKTKDKKAKSRKSKSGSSSSSSSSSSDSD</sequence>
<accession>A0A6J1IK43</accession>
<feature type="region of interest" description="Disordered" evidence="1">
    <location>
        <begin position="822"/>
        <end position="879"/>
    </location>
</feature>
<feature type="region of interest" description="Disordered" evidence="1">
    <location>
        <begin position="1781"/>
        <end position="1875"/>
    </location>
</feature>
<feature type="compositionally biased region" description="Basic and acidic residues" evidence="1">
    <location>
        <begin position="859"/>
        <end position="879"/>
    </location>
</feature>
<evidence type="ECO:0000256" key="1">
    <source>
        <dbReference type="SAM" id="MobiDB-lite"/>
    </source>
</evidence>
<feature type="compositionally biased region" description="Basic and acidic residues" evidence="1">
    <location>
        <begin position="1830"/>
        <end position="1840"/>
    </location>
</feature>
<feature type="compositionally biased region" description="Basic and acidic residues" evidence="1">
    <location>
        <begin position="664"/>
        <end position="673"/>
    </location>
</feature>
<feature type="compositionally biased region" description="Polar residues" evidence="1">
    <location>
        <begin position="1241"/>
        <end position="1258"/>
    </location>
</feature>
<feature type="compositionally biased region" description="Basic and acidic residues" evidence="1">
    <location>
        <begin position="1016"/>
        <end position="1027"/>
    </location>
</feature>
<keyword evidence="2" id="KW-1133">Transmembrane helix</keyword>
<dbReference type="RefSeq" id="XP_022978062.1">
    <property type="nucleotide sequence ID" value="XM_023122294.1"/>
</dbReference>
<feature type="region of interest" description="Disordered" evidence="1">
    <location>
        <begin position="638"/>
        <end position="673"/>
    </location>
</feature>